<accession>A0A099KFC0</accession>
<feature type="domain" description="N-acetyltransferase" evidence="3">
    <location>
        <begin position="1"/>
        <end position="93"/>
    </location>
</feature>
<dbReference type="Proteomes" id="UP000029868">
    <property type="component" value="Unassembled WGS sequence"/>
</dbReference>
<dbReference type="AlphaFoldDB" id="A0A099KFC0"/>
<dbReference type="InterPro" id="IPR016181">
    <property type="entry name" value="Acyl_CoA_acyltransferase"/>
</dbReference>
<sequence length="93" mass="10504">MRSKHGIPDNHENLIGFTRVIIDFTFKDIIFDVIVTLESSGKGLGQQLMNLLKSHQAVKHFKLYCLPDTESFYADLGFSTDVGGIKLMRCIND</sequence>
<name>A0A099KFC0_COLPS</name>
<dbReference type="OrthoDB" id="3216107at2"/>
<evidence type="ECO:0000313" key="4">
    <source>
        <dbReference type="EMBL" id="KGJ88990.1"/>
    </source>
</evidence>
<dbReference type="PROSITE" id="PS51186">
    <property type="entry name" value="GNAT"/>
    <property type="match status" value="1"/>
</dbReference>
<dbReference type="PANTHER" id="PTHR43626">
    <property type="entry name" value="ACYL-COA N-ACYLTRANSFERASE"/>
    <property type="match status" value="1"/>
</dbReference>
<dbReference type="InterPro" id="IPR000182">
    <property type="entry name" value="GNAT_dom"/>
</dbReference>
<keyword evidence="2" id="KW-0012">Acyltransferase</keyword>
<reference evidence="4 5" key="1">
    <citation type="submission" date="2014-08" db="EMBL/GenBank/DDBJ databases">
        <title>Genomic and Phenotypic Diversity of Colwellia psychrerythraea strains from Disparate Marine Basins.</title>
        <authorList>
            <person name="Techtmann S.M."/>
            <person name="Stelling S.C."/>
            <person name="Utturkar S.M."/>
            <person name="Alshibli N."/>
            <person name="Harris A."/>
            <person name="Brown S.D."/>
            <person name="Hazen T.C."/>
        </authorList>
    </citation>
    <scope>NUCLEOTIDE SEQUENCE [LARGE SCALE GENOMIC DNA]</scope>
    <source>
        <strain evidence="4 5">GAB14E</strain>
    </source>
</reference>
<dbReference type="EMBL" id="JQEC01000057">
    <property type="protein sequence ID" value="KGJ88990.1"/>
    <property type="molecule type" value="Genomic_DNA"/>
</dbReference>
<dbReference type="RefSeq" id="WP_052094000.1">
    <property type="nucleotide sequence ID" value="NZ_JQEC01000057.1"/>
</dbReference>
<evidence type="ECO:0000313" key="5">
    <source>
        <dbReference type="Proteomes" id="UP000029868"/>
    </source>
</evidence>
<evidence type="ECO:0000256" key="2">
    <source>
        <dbReference type="ARBA" id="ARBA00023315"/>
    </source>
</evidence>
<dbReference type="PATRIC" id="fig|28229.3.peg.3957"/>
<comment type="caution">
    <text evidence="4">The sequence shown here is derived from an EMBL/GenBank/DDBJ whole genome shotgun (WGS) entry which is preliminary data.</text>
</comment>
<gene>
    <name evidence="4" type="ORF">GAB14E_3986</name>
</gene>
<dbReference type="GO" id="GO:0008080">
    <property type="term" value="F:N-acetyltransferase activity"/>
    <property type="evidence" value="ECO:0007669"/>
    <property type="project" value="InterPro"/>
</dbReference>
<dbReference type="Gene3D" id="3.40.630.30">
    <property type="match status" value="1"/>
</dbReference>
<dbReference type="InterPro" id="IPR045039">
    <property type="entry name" value="NSI-like"/>
</dbReference>
<protein>
    <submittedName>
        <fullName evidence="4">GCN5-related N-acetyltransferase</fullName>
    </submittedName>
</protein>
<evidence type="ECO:0000256" key="1">
    <source>
        <dbReference type="ARBA" id="ARBA00022679"/>
    </source>
</evidence>
<dbReference type="PANTHER" id="PTHR43626:SF4">
    <property type="entry name" value="GCN5-RELATED N-ACETYLTRANSFERASE 2, CHLOROPLASTIC"/>
    <property type="match status" value="1"/>
</dbReference>
<evidence type="ECO:0000259" key="3">
    <source>
        <dbReference type="PROSITE" id="PS51186"/>
    </source>
</evidence>
<organism evidence="4 5">
    <name type="scientific">Colwellia psychrerythraea</name>
    <name type="common">Vibrio psychroerythus</name>
    <dbReference type="NCBI Taxonomy" id="28229"/>
    <lineage>
        <taxon>Bacteria</taxon>
        <taxon>Pseudomonadati</taxon>
        <taxon>Pseudomonadota</taxon>
        <taxon>Gammaproteobacteria</taxon>
        <taxon>Alteromonadales</taxon>
        <taxon>Colwelliaceae</taxon>
        <taxon>Colwellia</taxon>
    </lineage>
</organism>
<dbReference type="Pfam" id="PF13508">
    <property type="entry name" value="Acetyltransf_7"/>
    <property type="match status" value="1"/>
</dbReference>
<dbReference type="GO" id="GO:0005737">
    <property type="term" value="C:cytoplasm"/>
    <property type="evidence" value="ECO:0007669"/>
    <property type="project" value="TreeGrafter"/>
</dbReference>
<keyword evidence="1 4" id="KW-0808">Transferase</keyword>
<dbReference type="SUPFAM" id="SSF55729">
    <property type="entry name" value="Acyl-CoA N-acyltransferases (Nat)"/>
    <property type="match status" value="1"/>
</dbReference>
<proteinExistence type="predicted"/>